<feature type="transmembrane region" description="Helical" evidence="2">
    <location>
        <begin position="498"/>
        <end position="520"/>
    </location>
</feature>
<dbReference type="NCBIfam" id="TIGR00254">
    <property type="entry name" value="GGDEF"/>
    <property type="match status" value="1"/>
</dbReference>
<dbReference type="InterPro" id="IPR001638">
    <property type="entry name" value="Solute-binding_3/MltF_N"/>
</dbReference>
<protein>
    <submittedName>
        <fullName evidence="5">Diguanylate cyclase (GGDEF) domain-containing protein</fullName>
    </submittedName>
</protein>
<dbReference type="CDD" id="cd01949">
    <property type="entry name" value="GGDEF"/>
    <property type="match status" value="1"/>
</dbReference>
<keyword evidence="2" id="KW-0472">Membrane</keyword>
<keyword evidence="1" id="KW-0175">Coiled coil</keyword>
<dbReference type="InterPro" id="IPR000160">
    <property type="entry name" value="GGDEF_dom"/>
</dbReference>
<dbReference type="OrthoDB" id="9810305at2"/>
<evidence type="ECO:0000313" key="6">
    <source>
        <dbReference type="Proteomes" id="UP000191240"/>
    </source>
</evidence>
<dbReference type="InterPro" id="IPR029787">
    <property type="entry name" value="Nucleotide_cyclase"/>
</dbReference>
<dbReference type="SMART" id="SM00267">
    <property type="entry name" value="GGDEF"/>
    <property type="match status" value="1"/>
</dbReference>
<organism evidence="5 6">
    <name type="scientific">Anaerovibrio lipolyticus DSM 3074</name>
    <dbReference type="NCBI Taxonomy" id="1120997"/>
    <lineage>
        <taxon>Bacteria</taxon>
        <taxon>Bacillati</taxon>
        <taxon>Bacillota</taxon>
        <taxon>Negativicutes</taxon>
        <taxon>Selenomonadales</taxon>
        <taxon>Selenomonadaceae</taxon>
        <taxon>Anaerovibrio</taxon>
    </lineage>
</organism>
<evidence type="ECO:0000313" key="5">
    <source>
        <dbReference type="EMBL" id="SHI84511.1"/>
    </source>
</evidence>
<evidence type="ECO:0000256" key="1">
    <source>
        <dbReference type="SAM" id="Coils"/>
    </source>
</evidence>
<evidence type="ECO:0000256" key="2">
    <source>
        <dbReference type="SAM" id="Phobius"/>
    </source>
</evidence>
<dbReference type="SUPFAM" id="SSF53850">
    <property type="entry name" value="Periplasmic binding protein-like II"/>
    <property type="match status" value="2"/>
</dbReference>
<feature type="signal peptide" evidence="3">
    <location>
        <begin position="1"/>
        <end position="28"/>
    </location>
</feature>
<dbReference type="Gene3D" id="3.30.70.270">
    <property type="match status" value="1"/>
</dbReference>
<feature type="coiled-coil region" evidence="1">
    <location>
        <begin position="523"/>
        <end position="560"/>
    </location>
</feature>
<reference evidence="5 6" key="1">
    <citation type="submission" date="2016-11" db="EMBL/GenBank/DDBJ databases">
        <authorList>
            <person name="Jaros S."/>
            <person name="Januszkiewicz K."/>
            <person name="Wedrychowicz H."/>
        </authorList>
    </citation>
    <scope>NUCLEOTIDE SEQUENCE [LARGE SCALE GENOMIC DNA]</scope>
    <source>
        <strain evidence="5 6">DSM 3074</strain>
    </source>
</reference>
<name>A0A1M6EGD6_9FIRM</name>
<dbReference type="RefSeq" id="WP_080325993.1">
    <property type="nucleotide sequence ID" value="NZ_FQYW01000015.1"/>
</dbReference>
<dbReference type="EMBL" id="FQYW01000015">
    <property type="protein sequence ID" value="SHI84511.1"/>
    <property type="molecule type" value="Genomic_DNA"/>
</dbReference>
<gene>
    <name evidence="5" type="ORF">SAMN02745671_01878</name>
</gene>
<dbReference type="PROSITE" id="PS50887">
    <property type="entry name" value="GGDEF"/>
    <property type="match status" value="1"/>
</dbReference>
<dbReference type="PANTHER" id="PTHR45138:SF9">
    <property type="entry name" value="DIGUANYLATE CYCLASE DGCM-RELATED"/>
    <property type="match status" value="1"/>
</dbReference>
<dbReference type="Pfam" id="PF00990">
    <property type="entry name" value="GGDEF"/>
    <property type="match status" value="1"/>
</dbReference>
<dbReference type="SMART" id="SM00062">
    <property type="entry name" value="PBPb"/>
    <property type="match status" value="1"/>
</dbReference>
<dbReference type="AlphaFoldDB" id="A0A1M6EGD6"/>
<dbReference type="GO" id="GO:0052621">
    <property type="term" value="F:diguanylate cyclase activity"/>
    <property type="evidence" value="ECO:0007669"/>
    <property type="project" value="TreeGrafter"/>
</dbReference>
<evidence type="ECO:0000259" key="4">
    <source>
        <dbReference type="PROSITE" id="PS50887"/>
    </source>
</evidence>
<keyword evidence="3" id="KW-0732">Signal</keyword>
<feature type="domain" description="GGDEF" evidence="4">
    <location>
        <begin position="590"/>
        <end position="724"/>
    </location>
</feature>
<feature type="chain" id="PRO_5012567776" evidence="3">
    <location>
        <begin position="29"/>
        <end position="725"/>
    </location>
</feature>
<evidence type="ECO:0000256" key="3">
    <source>
        <dbReference type="SAM" id="SignalP"/>
    </source>
</evidence>
<keyword evidence="2" id="KW-0812">Transmembrane</keyword>
<proteinExistence type="predicted"/>
<keyword evidence="2" id="KW-1133">Transmembrane helix</keyword>
<dbReference type="PANTHER" id="PTHR45138">
    <property type="entry name" value="REGULATORY COMPONENTS OF SENSORY TRANSDUCTION SYSTEM"/>
    <property type="match status" value="1"/>
</dbReference>
<dbReference type="GO" id="GO:0005886">
    <property type="term" value="C:plasma membrane"/>
    <property type="evidence" value="ECO:0007669"/>
    <property type="project" value="TreeGrafter"/>
</dbReference>
<accession>A0A1M6EGD6</accession>
<dbReference type="GO" id="GO:1902201">
    <property type="term" value="P:negative regulation of bacterial-type flagellum-dependent cell motility"/>
    <property type="evidence" value="ECO:0007669"/>
    <property type="project" value="TreeGrafter"/>
</dbReference>
<sequence length="725" mass="81994">MFRIFQFKFILSICLSFLLLLVHQPLNAEDYIGGKGPVRVGVLDIKQDTNPQSRELLERHMKAYLRELSKRTHLGYEYIPVQPPEGQRMLQEGTLDLLAPVQRNGSLYPTKIYSEGYSVYGMLSLFTLPGSNLNVLDNSTMNGVTIGYVTVENNTSYIRHYVQTQGWQNVNYVTYANGQNMIEALHRGEIQAAMDDGSDLLGNEIELGIIVITQCQFMALPTKQELIRELNSAILDTELKNPSFATRLEQTYIDPAIHSIAVYAESERKFTETAPPIRIVLPGDYSPFVKSGGGIFGDIIEILGNDSGLTFELIIANNSHEAREMLKNGQADIMPCVYSGANYENPLNYTNNFLYVEYSAIVHEDNTFIGTPKTMVAPAKTPGLSEYLKKQFPEWDVIILETVEECLEAVEKHQYTIAMVPNLYLQQHNNLITRPNLKINDKYSCHIGISLIAAETTPEMLTHVLNTAIQRLSPDEVNQIIKKNSTPVINLGFLLQEYPIHLATAILFTLIILLLIGFIIHNNRQTRKRNIILSEKNEELERALYEVKVLRKDRDAYKQEAETDPLTGLLNKRGIALRCQELLDRQQEGESIALLIIDLDHFKEFNDTYGHQMGDELLISFAKILKTVCTDLTALGRFGGDEFMMMVTLPPESTVMDIRKQTQWLLTSIKDMMVGGHAANVTGSIGIAITKERGTSYDYLFRHADRALYKVKDAGRDGFQIYEKK</sequence>
<dbReference type="SUPFAM" id="SSF55073">
    <property type="entry name" value="Nucleotide cyclase"/>
    <property type="match status" value="1"/>
</dbReference>
<dbReference type="Gene3D" id="3.40.190.10">
    <property type="entry name" value="Periplasmic binding protein-like II"/>
    <property type="match status" value="4"/>
</dbReference>
<dbReference type="InterPro" id="IPR050469">
    <property type="entry name" value="Diguanylate_Cyclase"/>
</dbReference>
<dbReference type="InterPro" id="IPR043128">
    <property type="entry name" value="Rev_trsase/Diguanyl_cyclase"/>
</dbReference>
<dbReference type="GO" id="GO:0043709">
    <property type="term" value="P:cell adhesion involved in single-species biofilm formation"/>
    <property type="evidence" value="ECO:0007669"/>
    <property type="project" value="TreeGrafter"/>
</dbReference>
<dbReference type="Proteomes" id="UP000191240">
    <property type="component" value="Unassembled WGS sequence"/>
</dbReference>